<evidence type="ECO:0000256" key="1">
    <source>
        <dbReference type="ARBA" id="ARBA00004752"/>
    </source>
</evidence>
<keyword evidence="5" id="KW-0378">Hydrolase</keyword>
<keyword evidence="13" id="KW-1185">Reference proteome</keyword>
<evidence type="ECO:0000256" key="2">
    <source>
        <dbReference type="ARBA" id="ARBA00005992"/>
    </source>
</evidence>
<evidence type="ECO:0000256" key="7">
    <source>
        <dbReference type="ARBA" id="ARBA00022984"/>
    </source>
</evidence>
<comment type="caution">
    <text evidence="12">The sequence shown here is derived from an EMBL/GenBank/DDBJ whole genome shotgun (WGS) entry which is preliminary data.</text>
</comment>
<dbReference type="InterPro" id="IPR050979">
    <property type="entry name" value="LD-transpeptidase"/>
</dbReference>
<dbReference type="EMBL" id="LILC01000002">
    <property type="protein sequence ID" value="KOO50557.1"/>
    <property type="molecule type" value="Genomic_DNA"/>
</dbReference>
<evidence type="ECO:0000313" key="13">
    <source>
        <dbReference type="Proteomes" id="UP000037558"/>
    </source>
</evidence>
<proteinExistence type="inferred from homology"/>
<gene>
    <name evidence="12" type="ORF">AMD01_02065</name>
</gene>
<name>A0A0M0LI36_9BACI</name>
<dbReference type="GO" id="GO:0016757">
    <property type="term" value="F:glycosyltransferase activity"/>
    <property type="evidence" value="ECO:0007669"/>
    <property type="project" value="UniProtKB-KW"/>
</dbReference>
<dbReference type="Proteomes" id="UP000037558">
    <property type="component" value="Unassembled WGS sequence"/>
</dbReference>
<keyword evidence="4" id="KW-0808">Transferase</keyword>
<evidence type="ECO:0000259" key="10">
    <source>
        <dbReference type="PROSITE" id="PS51782"/>
    </source>
</evidence>
<feature type="domain" description="L,D-TPase catalytic" evidence="11">
    <location>
        <begin position="62"/>
        <end position="169"/>
    </location>
</feature>
<evidence type="ECO:0000256" key="5">
    <source>
        <dbReference type="ARBA" id="ARBA00022801"/>
    </source>
</evidence>
<dbReference type="Pfam" id="PF01476">
    <property type="entry name" value="LysM"/>
    <property type="match status" value="1"/>
</dbReference>
<evidence type="ECO:0000256" key="4">
    <source>
        <dbReference type="ARBA" id="ARBA00022679"/>
    </source>
</evidence>
<dbReference type="PATRIC" id="fig|284581.3.peg.678"/>
<keyword evidence="7 9" id="KW-0573">Peptidoglycan synthesis</keyword>
<keyword evidence="6 9" id="KW-0133">Cell shape</keyword>
<protein>
    <submittedName>
        <fullName evidence="12">L,D-transpeptidase</fullName>
    </submittedName>
</protein>
<dbReference type="STRING" id="284581.AMD01_02065"/>
<dbReference type="Pfam" id="PF03734">
    <property type="entry name" value="YkuD"/>
    <property type="match status" value="1"/>
</dbReference>
<sequence length="172" mass="19123">MRRGVQVYHIVKSGETLYSISLDYRIPYDMLLSANPTVNPDTIVVGQPIYIPGLPPKESIPYSIYVYLKEKRLLLIHDGKLMKTYPIAVGKMLSSTPPGNYVIVNRQPDPGGPFGEMWLSLSKYHYGIHGTNNPSSIGKAVSMGCIRMYNKDVLELSSLVPNGTGVYILPHK</sequence>
<dbReference type="Gene3D" id="3.10.350.10">
    <property type="entry name" value="LysM domain"/>
    <property type="match status" value="1"/>
</dbReference>
<dbReference type="CDD" id="cd16913">
    <property type="entry name" value="YkuD_like"/>
    <property type="match status" value="1"/>
</dbReference>
<feature type="domain" description="LysM" evidence="10">
    <location>
        <begin position="7"/>
        <end position="51"/>
    </location>
</feature>
<comment type="similarity">
    <text evidence="2">Belongs to the YkuD family.</text>
</comment>
<evidence type="ECO:0000256" key="8">
    <source>
        <dbReference type="ARBA" id="ARBA00023316"/>
    </source>
</evidence>
<dbReference type="GO" id="GO:0008360">
    <property type="term" value="P:regulation of cell shape"/>
    <property type="evidence" value="ECO:0007669"/>
    <property type="project" value="UniProtKB-UniRule"/>
</dbReference>
<evidence type="ECO:0000256" key="6">
    <source>
        <dbReference type="ARBA" id="ARBA00022960"/>
    </source>
</evidence>
<dbReference type="PROSITE" id="PS51782">
    <property type="entry name" value="LYSM"/>
    <property type="match status" value="1"/>
</dbReference>
<comment type="pathway">
    <text evidence="1 9">Cell wall biogenesis; peptidoglycan biosynthesis.</text>
</comment>
<dbReference type="OrthoDB" id="9787225at2"/>
<dbReference type="GO" id="GO:0071555">
    <property type="term" value="P:cell wall organization"/>
    <property type="evidence" value="ECO:0007669"/>
    <property type="project" value="UniProtKB-UniRule"/>
</dbReference>
<organism evidence="12 13">
    <name type="scientific">Priestia koreensis</name>
    <dbReference type="NCBI Taxonomy" id="284581"/>
    <lineage>
        <taxon>Bacteria</taxon>
        <taxon>Bacillati</taxon>
        <taxon>Bacillota</taxon>
        <taxon>Bacilli</taxon>
        <taxon>Bacillales</taxon>
        <taxon>Bacillaceae</taxon>
        <taxon>Priestia</taxon>
    </lineage>
</organism>
<dbReference type="InterPro" id="IPR038063">
    <property type="entry name" value="Transpep_catalytic_dom"/>
</dbReference>
<feature type="active site" description="Proton donor/acceptor" evidence="9">
    <location>
        <position position="129"/>
    </location>
</feature>
<dbReference type="SMART" id="SM00257">
    <property type="entry name" value="LysM"/>
    <property type="match status" value="1"/>
</dbReference>
<dbReference type="AlphaFoldDB" id="A0A0M0LI36"/>
<dbReference type="UniPathway" id="UPA00219"/>
<dbReference type="Gene3D" id="2.40.440.10">
    <property type="entry name" value="L,D-transpeptidase catalytic domain-like"/>
    <property type="match status" value="1"/>
</dbReference>
<dbReference type="PANTHER" id="PTHR30582:SF24">
    <property type="entry name" value="L,D-TRANSPEPTIDASE ERFK_SRFK-RELATED"/>
    <property type="match status" value="1"/>
</dbReference>
<evidence type="ECO:0000313" key="12">
    <source>
        <dbReference type="EMBL" id="KOO50557.1"/>
    </source>
</evidence>
<reference evidence="13" key="1">
    <citation type="submission" date="2015-08" db="EMBL/GenBank/DDBJ databases">
        <title>Fjat-14210 dsm16467.</title>
        <authorList>
            <person name="Liu B."/>
            <person name="Wang J."/>
            <person name="Zhu Y."/>
            <person name="Liu G."/>
            <person name="Chen Q."/>
            <person name="Chen Z."/>
            <person name="Lan J."/>
            <person name="Che J."/>
            <person name="Ge C."/>
            <person name="Shi H."/>
            <person name="Pan Z."/>
            <person name="Liu X."/>
        </authorList>
    </citation>
    <scope>NUCLEOTIDE SEQUENCE [LARGE SCALE GENOMIC DNA]</scope>
    <source>
        <strain evidence="13">DSM 16467</strain>
    </source>
</reference>
<dbReference type="CDD" id="cd00118">
    <property type="entry name" value="LysM"/>
    <property type="match status" value="1"/>
</dbReference>
<feature type="active site" description="Nucleophile" evidence="9">
    <location>
        <position position="145"/>
    </location>
</feature>
<dbReference type="SUPFAM" id="SSF141523">
    <property type="entry name" value="L,D-transpeptidase catalytic domain-like"/>
    <property type="match status" value="1"/>
</dbReference>
<keyword evidence="3" id="KW-0328">Glycosyltransferase</keyword>
<dbReference type="PANTHER" id="PTHR30582">
    <property type="entry name" value="L,D-TRANSPEPTIDASE"/>
    <property type="match status" value="1"/>
</dbReference>
<dbReference type="InterPro" id="IPR005490">
    <property type="entry name" value="LD_TPept_cat_dom"/>
</dbReference>
<keyword evidence="8 9" id="KW-0961">Cell wall biogenesis/degradation</keyword>
<evidence type="ECO:0000256" key="9">
    <source>
        <dbReference type="PROSITE-ProRule" id="PRU01373"/>
    </source>
</evidence>
<dbReference type="GO" id="GO:0018104">
    <property type="term" value="P:peptidoglycan-protein cross-linking"/>
    <property type="evidence" value="ECO:0007669"/>
    <property type="project" value="TreeGrafter"/>
</dbReference>
<dbReference type="SUPFAM" id="SSF54106">
    <property type="entry name" value="LysM domain"/>
    <property type="match status" value="1"/>
</dbReference>
<dbReference type="InterPro" id="IPR036779">
    <property type="entry name" value="LysM_dom_sf"/>
</dbReference>
<evidence type="ECO:0000259" key="11">
    <source>
        <dbReference type="PROSITE" id="PS52029"/>
    </source>
</evidence>
<dbReference type="InterPro" id="IPR018392">
    <property type="entry name" value="LysM"/>
</dbReference>
<evidence type="ECO:0000256" key="3">
    <source>
        <dbReference type="ARBA" id="ARBA00022676"/>
    </source>
</evidence>
<dbReference type="GO" id="GO:0005576">
    <property type="term" value="C:extracellular region"/>
    <property type="evidence" value="ECO:0007669"/>
    <property type="project" value="TreeGrafter"/>
</dbReference>
<accession>A0A0M0LI36</accession>
<dbReference type="GO" id="GO:0071972">
    <property type="term" value="F:peptidoglycan L,D-transpeptidase activity"/>
    <property type="evidence" value="ECO:0007669"/>
    <property type="project" value="TreeGrafter"/>
</dbReference>
<dbReference type="RefSeq" id="WP_053399719.1">
    <property type="nucleotide sequence ID" value="NZ_LILC01000002.1"/>
</dbReference>
<dbReference type="PROSITE" id="PS52029">
    <property type="entry name" value="LD_TPASE"/>
    <property type="match status" value="1"/>
</dbReference>